<comment type="caution">
    <text evidence="2">The sequence shown here is derived from an EMBL/GenBank/DDBJ whole genome shotgun (WGS) entry which is preliminary data.</text>
</comment>
<evidence type="ECO:0000256" key="1">
    <source>
        <dbReference type="SAM" id="Phobius"/>
    </source>
</evidence>
<name>A0A151XYZ8_9GAMM</name>
<accession>A0A151XYZ8</accession>
<gene>
    <name evidence="2" type="ORF">AZH43_02645</name>
</gene>
<keyword evidence="1" id="KW-0812">Transmembrane</keyword>
<protein>
    <submittedName>
        <fullName evidence="2">Uncharacterized protein</fullName>
    </submittedName>
</protein>
<dbReference type="EMBL" id="LUAW01000034">
    <property type="protein sequence ID" value="KYQ71051.1"/>
    <property type="molecule type" value="Genomic_DNA"/>
</dbReference>
<keyword evidence="1" id="KW-1133">Transmembrane helix</keyword>
<sequence>MSFVHVPKHAPTIASFHCGVEQLKPLKRHHQNIIQRKCIGCAVFPYLFYGLIHIGVIFT</sequence>
<evidence type="ECO:0000313" key="2">
    <source>
        <dbReference type="EMBL" id="KYQ71051.1"/>
    </source>
</evidence>
<proteinExistence type="predicted"/>
<feature type="transmembrane region" description="Helical" evidence="1">
    <location>
        <begin position="38"/>
        <end position="58"/>
    </location>
</feature>
<dbReference type="STRING" id="1806892.AZH43_02645"/>
<reference evidence="2 3" key="1">
    <citation type="submission" date="2016-03" db="EMBL/GenBank/DDBJ databases">
        <title>Acinetobacter genomospecies 28 strain ANC 4149.</title>
        <authorList>
            <person name="Radolfova-Krizova L."/>
            <person name="Nemec A."/>
        </authorList>
    </citation>
    <scope>NUCLEOTIDE SEQUENCE [LARGE SCALE GENOMIC DNA]</scope>
    <source>
        <strain evidence="2 3">ANC 4149</strain>
    </source>
</reference>
<dbReference type="AlphaFoldDB" id="A0A151XYZ8"/>
<keyword evidence="3" id="KW-1185">Reference proteome</keyword>
<keyword evidence="1" id="KW-0472">Membrane</keyword>
<dbReference type="Proteomes" id="UP000076276">
    <property type="component" value="Unassembled WGS sequence"/>
</dbReference>
<evidence type="ECO:0000313" key="3">
    <source>
        <dbReference type="Proteomes" id="UP000076276"/>
    </source>
</evidence>
<organism evidence="2 3">
    <name type="scientific">Acinetobacter pragensis</name>
    <dbReference type="NCBI Taxonomy" id="1806892"/>
    <lineage>
        <taxon>Bacteria</taxon>
        <taxon>Pseudomonadati</taxon>
        <taxon>Pseudomonadota</taxon>
        <taxon>Gammaproteobacteria</taxon>
        <taxon>Moraxellales</taxon>
        <taxon>Moraxellaceae</taxon>
        <taxon>Acinetobacter</taxon>
    </lineage>
</organism>